<accession>A0A290Q917</accession>
<dbReference type="Pfam" id="PF05194">
    <property type="entry name" value="UreE_C"/>
    <property type="match status" value="1"/>
</dbReference>
<dbReference type="GO" id="GO:0019627">
    <property type="term" value="P:urea metabolic process"/>
    <property type="evidence" value="ECO:0007669"/>
    <property type="project" value="InterPro"/>
</dbReference>
<evidence type="ECO:0000259" key="1">
    <source>
        <dbReference type="Pfam" id="PF05194"/>
    </source>
</evidence>
<name>A0A290Q917_9BACT</name>
<dbReference type="EMBL" id="CP023344">
    <property type="protein sequence ID" value="ATC65139.1"/>
    <property type="molecule type" value="Genomic_DNA"/>
</dbReference>
<dbReference type="GO" id="GO:0016151">
    <property type="term" value="F:nickel cation binding"/>
    <property type="evidence" value="ECO:0007669"/>
    <property type="project" value="InterPro"/>
</dbReference>
<reference evidence="2 3" key="1">
    <citation type="submission" date="2017-09" db="EMBL/GenBank/DDBJ databases">
        <title>Complete genome sequence of Verrucomicrobial strain HZ-65, isolated from freshwater.</title>
        <authorList>
            <person name="Choi A."/>
        </authorList>
    </citation>
    <scope>NUCLEOTIDE SEQUENCE [LARGE SCALE GENOMIC DNA]</scope>
    <source>
        <strain evidence="2 3">HZ-65</strain>
    </source>
</reference>
<dbReference type="SUPFAM" id="SSF69737">
    <property type="entry name" value="Urease metallochaperone UreE, C-terminal domain"/>
    <property type="match status" value="1"/>
</dbReference>
<evidence type="ECO:0000313" key="3">
    <source>
        <dbReference type="Proteomes" id="UP000217265"/>
    </source>
</evidence>
<evidence type="ECO:0000313" key="2">
    <source>
        <dbReference type="EMBL" id="ATC65139.1"/>
    </source>
</evidence>
<dbReference type="OrthoDB" id="193268at2"/>
<sequence length="170" mass="18644">MLQMISKPVSDVNLALPEVAVRVERLKLAKRLWRGAAEDGVEFGCELERPLKHGDVLWQSAEARYVIRQEEEAVLEISLQVAASAAAGIGWAVGNLHLELMSEAGRLLTPDDKAARQLLERIAVPFRETRAVFRPGRFARGEVVKTTEATVATPMISAAGVDELGQSHKH</sequence>
<gene>
    <name evidence="2" type="ORF">CMV30_14905</name>
</gene>
<dbReference type="InterPro" id="IPR007864">
    <property type="entry name" value="UreE_C_dom"/>
</dbReference>
<dbReference type="AlphaFoldDB" id="A0A290Q917"/>
<dbReference type="Proteomes" id="UP000217265">
    <property type="component" value="Chromosome"/>
</dbReference>
<feature type="domain" description="Urease accessory protein UreE C-terminal" evidence="1">
    <location>
        <begin position="72"/>
        <end position="170"/>
    </location>
</feature>
<keyword evidence="3" id="KW-1185">Reference proteome</keyword>
<dbReference type="Gene3D" id="3.30.70.790">
    <property type="entry name" value="UreE, C-terminal domain"/>
    <property type="match status" value="1"/>
</dbReference>
<dbReference type="KEGG" id="vbh:CMV30_14905"/>
<protein>
    <submittedName>
        <fullName evidence="2">Urease accessory protein UreE</fullName>
    </submittedName>
</protein>
<dbReference type="GO" id="GO:0065003">
    <property type="term" value="P:protein-containing complex assembly"/>
    <property type="evidence" value="ECO:0007669"/>
    <property type="project" value="InterPro"/>
</dbReference>
<organism evidence="2 3">
    <name type="scientific">Nibricoccus aquaticus</name>
    <dbReference type="NCBI Taxonomy" id="2576891"/>
    <lineage>
        <taxon>Bacteria</taxon>
        <taxon>Pseudomonadati</taxon>
        <taxon>Verrucomicrobiota</taxon>
        <taxon>Opitutia</taxon>
        <taxon>Opitutales</taxon>
        <taxon>Opitutaceae</taxon>
        <taxon>Nibricoccus</taxon>
    </lineage>
</organism>
<proteinExistence type="predicted"/>